<dbReference type="Pfam" id="PF12799">
    <property type="entry name" value="LRR_4"/>
    <property type="match status" value="2"/>
</dbReference>
<dbReference type="Gramene" id="Mp3g14780.1">
    <property type="protein sequence ID" value="Mp3g14780.1.cds"/>
    <property type="gene ID" value="Mp3g14780"/>
</dbReference>
<dbReference type="Gene3D" id="3.80.10.10">
    <property type="entry name" value="Ribonuclease Inhibitor"/>
    <property type="match status" value="8"/>
</dbReference>
<keyword evidence="2" id="KW-0677">Repeat</keyword>
<dbReference type="InterPro" id="IPR032675">
    <property type="entry name" value="LRR_dom_sf"/>
</dbReference>
<dbReference type="PANTHER" id="PTHR46652">
    <property type="entry name" value="LEUCINE-RICH REPEAT AND IQ DOMAIN-CONTAINING PROTEIN 1-RELATED"/>
    <property type="match status" value="1"/>
</dbReference>
<evidence type="ECO:0000256" key="2">
    <source>
        <dbReference type="ARBA" id="ARBA00022737"/>
    </source>
</evidence>
<dbReference type="PROSITE" id="PS51450">
    <property type="entry name" value="LRR"/>
    <property type="match status" value="14"/>
</dbReference>
<dbReference type="OrthoDB" id="1517790at2759"/>
<keyword evidence="6" id="KW-1185">Reference proteome</keyword>
<dbReference type="Pfam" id="PF14580">
    <property type="entry name" value="LRR_9"/>
    <property type="match status" value="2"/>
</dbReference>
<dbReference type="Proteomes" id="UP000244005">
    <property type="component" value="Unassembled WGS sequence"/>
</dbReference>
<dbReference type="SUPFAM" id="SSF52058">
    <property type="entry name" value="L domain-like"/>
    <property type="match status" value="4"/>
</dbReference>
<evidence type="ECO:0000259" key="4">
    <source>
        <dbReference type="SMART" id="SM00446"/>
    </source>
</evidence>
<dbReference type="InterPro" id="IPR050836">
    <property type="entry name" value="SDS22/Internalin_LRR"/>
</dbReference>
<dbReference type="SMART" id="SM00446">
    <property type="entry name" value="LRRcap"/>
    <property type="match status" value="4"/>
</dbReference>
<dbReference type="InterPro" id="IPR003591">
    <property type="entry name" value="Leu-rich_rpt_typical-subtyp"/>
</dbReference>
<accession>A0A2R6XSB2</accession>
<dbReference type="SMART" id="SM00365">
    <property type="entry name" value="LRR_SD22"/>
    <property type="match status" value="17"/>
</dbReference>
<sequence length="1600" mass="180435">MAMNKSLKEMLRFVSTDESQALQDICEYNDISEEQLMDPENIKTLEMFLFNFPRICCMTFFPNLTSLSLVQQNLRSIEGLHCLPHLEILRLSENEIQRIEGLSNCLKLKEILLHNNCITRISNLSHLTNLRVLWLANNLIRWVDGLENLQLKELNLARNPLTQLGNILKVKSLKYLNVSATDIGSFKEIGNLTRLKKLKDLRFSDPHWGPSPLSLLHNYQTYILFRLQNLQKLDTLELTAEAKQAARVTYTRKRVYYSMCIKSLQQSRANVNTFPVESKRIKGLQKTLKQLVRASKDVEKNMVDGADTEKSVSGLTESPERGNRSLVHCRNKAATLDEHKRKVLNRLDFLNKELQLSRAREQAAIDLNIHWLMVELDSGGNIRMEIGNTKDVWYKSCVELVMSRFFADDYTPLGISGVQVHNVTRIHNRFLQDQFERQHETKMLKSGNKNVEYLLCGETFQAPDELQRIVEGGFPLSPERVAHGCSSPVVLSNSVGLADRCRLKIFADQPHTEVPKGRTTGWLLVVKTCLGTSVKDVRCKYTQIPRRKEFGGSNKVDGEGSVLKKTSYPHADSVYRSHPTDSKQRSWFVFDAALVVPEYLVEFDYFFNSNTPGGQTPSSPGISGEGVECLTDMSKLMDLSDSDLSQHQNCDRASMECTDCPPCEARNLDASVSGRPSTDLADPVVKLSVEYILKMSCASNLQSMTNLNLHGSNLYNVDVLRGLGSLKILILSFNNISKMTGLDELPLLEELDLSYNLVARIEGLNGLGTLRSLDLGGNQIWNPSDFTYLHSQVPTLSTFNLRDNPIADDMEYPMMVLRALPSLVELDSNPISSEERVEADRKYVSSPALLFAKPRTEWGYLLPFTSALSVPSAEKDLQSESRSEGGNDKGHGEIESDALDNLEDRASLTNDLILKRLDDPFRLSPYRMSPCRVCPCTVFPRSDMAERRGELYVQPEADRAWYDDVEEVHLEHHKLKTMHCFDKLPNLRRLFLSGNEITVIEGLDNCSLLEELVLEDNLITQVPKLKHVKALWRLDLRRNRISCCGEIPSFEMLEQLSIDNNKIDTLKGLENLSSLMELYASDNLLSELSELNYIRGLQKLIVVDFSGNSLCDCHDYRMYTVFTLRKLKVLDGRNVESNELTQSRNKYSGRLTRDMLEDFVGHSQFSKLEVLDLSGQRLRSCGEVFESSELRGLTELNLNDNLLTSVHPLRFLENLRILHLENNKFEDRPLFEAPSDGVGVILYPEPFSISSEMDRLGRTSACAASTSDDQNLSLQSLEILKLGGNTITSIASLSLYYKFPMLRLLALQDNKISKVDGLGGLSSLEKLYLDHNEIRELEPLAFAQLQSLRVLRLANNALKTLVHLSGLAALECLDLSSNNIAPNRLGGLASVDNLSGLTRLVKLSFINNPISRQNLYRISVISRLLHLHYLDEREITEEERHEAEGYAAGTKESAPLLMDSNALADNHSNSTPCLGTGGQIKVPLKVTSLNFESMCLQQSPRGTYQITNPSKQTRVTVYNHVSPTQSHSSSTVKWEMDDPKHQLGVLRRCFDKSQLVRGKGKGENKVITIPYSTYVKTLSPSKDRVQKAADSGNNRAFAMQ</sequence>
<evidence type="ECO:0000313" key="6">
    <source>
        <dbReference type="Proteomes" id="UP000244005"/>
    </source>
</evidence>
<feature type="domain" description="U2A'/phosphoprotein 32 family A C-terminal" evidence="4">
    <location>
        <begin position="1413"/>
        <end position="1431"/>
    </location>
</feature>
<keyword evidence="1" id="KW-0433">Leucine-rich repeat</keyword>
<dbReference type="SMART" id="SM00364">
    <property type="entry name" value="LRR_BAC"/>
    <property type="match status" value="6"/>
</dbReference>
<reference evidence="6" key="1">
    <citation type="journal article" date="2017" name="Cell">
        <title>Insights into land plant evolution garnered from the Marchantia polymorpha genome.</title>
        <authorList>
            <person name="Bowman J.L."/>
            <person name="Kohchi T."/>
            <person name="Yamato K.T."/>
            <person name="Jenkins J."/>
            <person name="Shu S."/>
            <person name="Ishizaki K."/>
            <person name="Yamaoka S."/>
            <person name="Nishihama R."/>
            <person name="Nakamura Y."/>
            <person name="Berger F."/>
            <person name="Adam C."/>
            <person name="Aki S.S."/>
            <person name="Althoff F."/>
            <person name="Araki T."/>
            <person name="Arteaga-Vazquez M.A."/>
            <person name="Balasubrmanian S."/>
            <person name="Barry K."/>
            <person name="Bauer D."/>
            <person name="Boehm C.R."/>
            <person name="Briginshaw L."/>
            <person name="Caballero-Perez J."/>
            <person name="Catarino B."/>
            <person name="Chen F."/>
            <person name="Chiyoda S."/>
            <person name="Chovatia M."/>
            <person name="Davies K.M."/>
            <person name="Delmans M."/>
            <person name="Demura T."/>
            <person name="Dierschke T."/>
            <person name="Dolan L."/>
            <person name="Dorantes-Acosta A.E."/>
            <person name="Eklund D.M."/>
            <person name="Florent S.N."/>
            <person name="Flores-Sandoval E."/>
            <person name="Fujiyama A."/>
            <person name="Fukuzawa H."/>
            <person name="Galik B."/>
            <person name="Grimanelli D."/>
            <person name="Grimwood J."/>
            <person name="Grossniklaus U."/>
            <person name="Hamada T."/>
            <person name="Haseloff J."/>
            <person name="Hetherington A.J."/>
            <person name="Higo A."/>
            <person name="Hirakawa Y."/>
            <person name="Hundley H.N."/>
            <person name="Ikeda Y."/>
            <person name="Inoue K."/>
            <person name="Inoue S.I."/>
            <person name="Ishida S."/>
            <person name="Jia Q."/>
            <person name="Kakita M."/>
            <person name="Kanazawa T."/>
            <person name="Kawai Y."/>
            <person name="Kawashima T."/>
            <person name="Kennedy M."/>
            <person name="Kinose K."/>
            <person name="Kinoshita T."/>
            <person name="Kohara Y."/>
            <person name="Koide E."/>
            <person name="Komatsu K."/>
            <person name="Kopischke S."/>
            <person name="Kubo M."/>
            <person name="Kyozuka J."/>
            <person name="Lagercrantz U."/>
            <person name="Lin S.S."/>
            <person name="Lindquist E."/>
            <person name="Lipzen A.M."/>
            <person name="Lu C.W."/>
            <person name="De Luna E."/>
            <person name="Martienssen R.A."/>
            <person name="Minamino N."/>
            <person name="Mizutani M."/>
            <person name="Mizutani M."/>
            <person name="Mochizuki N."/>
            <person name="Monte I."/>
            <person name="Mosher R."/>
            <person name="Nagasaki H."/>
            <person name="Nakagami H."/>
            <person name="Naramoto S."/>
            <person name="Nishitani K."/>
            <person name="Ohtani M."/>
            <person name="Okamoto T."/>
            <person name="Okumura M."/>
            <person name="Phillips J."/>
            <person name="Pollak B."/>
            <person name="Reinders A."/>
            <person name="Rovekamp M."/>
            <person name="Sano R."/>
            <person name="Sawa S."/>
            <person name="Schmid M.W."/>
            <person name="Shirakawa M."/>
            <person name="Solano R."/>
            <person name="Spunde A."/>
            <person name="Suetsugu N."/>
            <person name="Sugano S."/>
            <person name="Sugiyama A."/>
            <person name="Sun R."/>
            <person name="Suzuki Y."/>
            <person name="Takenaka M."/>
            <person name="Takezawa D."/>
            <person name="Tomogane H."/>
            <person name="Tsuzuki M."/>
            <person name="Ueda T."/>
            <person name="Umeda M."/>
            <person name="Ward J.M."/>
            <person name="Watanabe Y."/>
            <person name="Yazaki K."/>
            <person name="Yokoyama R."/>
            <person name="Yoshitake Y."/>
            <person name="Yotsui I."/>
            <person name="Zachgo S."/>
            <person name="Schmutz J."/>
        </authorList>
    </citation>
    <scope>NUCLEOTIDE SEQUENCE [LARGE SCALE GENOMIC DNA]</scope>
    <source>
        <strain evidence="6">Tak-1</strain>
    </source>
</reference>
<feature type="domain" description="U2A'/phosphoprotein 32 family A C-terminal" evidence="4">
    <location>
        <begin position="809"/>
        <end position="827"/>
    </location>
</feature>
<evidence type="ECO:0000256" key="1">
    <source>
        <dbReference type="ARBA" id="ARBA00022614"/>
    </source>
</evidence>
<dbReference type="InterPro" id="IPR003603">
    <property type="entry name" value="U2A'_phosphoprotein32A_C"/>
</dbReference>
<dbReference type="InterPro" id="IPR025875">
    <property type="entry name" value="Leu-rich_rpt_4"/>
</dbReference>
<dbReference type="Pfam" id="PF13855">
    <property type="entry name" value="LRR_8"/>
    <property type="match status" value="1"/>
</dbReference>
<feature type="compositionally biased region" description="Basic and acidic residues" evidence="3">
    <location>
        <begin position="873"/>
        <end position="894"/>
    </location>
</feature>
<name>A0A2R6XSB2_MARPO</name>
<organism evidence="5 6">
    <name type="scientific">Marchantia polymorpha</name>
    <name type="common">Common liverwort</name>
    <name type="synonym">Marchantia aquatica</name>
    <dbReference type="NCBI Taxonomy" id="3197"/>
    <lineage>
        <taxon>Eukaryota</taxon>
        <taxon>Viridiplantae</taxon>
        <taxon>Streptophyta</taxon>
        <taxon>Embryophyta</taxon>
        <taxon>Marchantiophyta</taxon>
        <taxon>Marchantiopsida</taxon>
        <taxon>Marchantiidae</taxon>
        <taxon>Marchantiales</taxon>
        <taxon>Marchantiaceae</taxon>
        <taxon>Marchantia</taxon>
    </lineage>
</organism>
<proteinExistence type="predicted"/>
<dbReference type="OMA" id="HTAGNVR"/>
<dbReference type="InterPro" id="IPR001611">
    <property type="entry name" value="Leu-rich_rpt"/>
</dbReference>
<gene>
    <name evidence="5" type="ORF">MARPO_0004s0193</name>
</gene>
<dbReference type="EMBL" id="KZ772676">
    <property type="protein sequence ID" value="PTQ48936.1"/>
    <property type="molecule type" value="Genomic_DNA"/>
</dbReference>
<feature type="region of interest" description="Disordered" evidence="3">
    <location>
        <begin position="873"/>
        <end position="900"/>
    </location>
</feature>
<evidence type="ECO:0000256" key="3">
    <source>
        <dbReference type="SAM" id="MobiDB-lite"/>
    </source>
</evidence>
<dbReference type="SMART" id="SM00369">
    <property type="entry name" value="LRR_TYP"/>
    <property type="match status" value="12"/>
</dbReference>
<dbReference type="Gene3D" id="3.90.228.10">
    <property type="match status" value="1"/>
</dbReference>
<protein>
    <recommendedName>
        <fullName evidence="4">U2A'/phosphoprotein 32 family A C-terminal domain-containing protein</fullName>
    </recommendedName>
</protein>
<feature type="domain" description="U2A'/phosphoprotein 32 family A C-terminal" evidence="4">
    <location>
        <begin position="216"/>
        <end position="234"/>
    </location>
</feature>
<feature type="domain" description="U2A'/phosphoprotein 32 family A C-terminal" evidence="4">
    <location>
        <begin position="1113"/>
        <end position="1131"/>
    </location>
</feature>
<dbReference type="PANTHER" id="PTHR46652:SF3">
    <property type="entry name" value="LEUCINE-RICH REPEAT-CONTAINING PROTEIN 9"/>
    <property type="match status" value="1"/>
</dbReference>
<evidence type="ECO:0000313" key="5">
    <source>
        <dbReference type="EMBL" id="PTQ48936.1"/>
    </source>
</evidence>